<dbReference type="VEuPathDB" id="PiroplasmaDB:BBBOND_0108440"/>
<sequence length="206" mass="22631">MLRYATLLRLQLLAFAVPTQHIVSMHRASSAAAPFQVRRSSRNSTVHAATAHCSGSSQAEEHGSHTTCAPTGCIPQDQQQQEAAESNARESLKNLELTAAAEARVSSQQTIRHEISHYPVVLFMKGNASKPACKFSRHALDILKASRVPTIRTVNVLEDPELRAGIKRFSDYPYIPQLYVRGVFIGGLEKLIAMHEDGSLKKCIEG</sequence>
<keyword evidence="2" id="KW-0479">Metal-binding</keyword>
<evidence type="ECO:0000313" key="10">
    <source>
        <dbReference type="Proteomes" id="UP000033188"/>
    </source>
</evidence>
<dbReference type="Gene3D" id="3.40.30.10">
    <property type="entry name" value="Glutaredoxin"/>
    <property type="match status" value="1"/>
</dbReference>
<dbReference type="EMBL" id="LK391707">
    <property type="protein sequence ID" value="CDR94546.1"/>
    <property type="molecule type" value="Genomic_DNA"/>
</dbReference>
<evidence type="ECO:0000259" key="8">
    <source>
        <dbReference type="Pfam" id="PF00462"/>
    </source>
</evidence>
<evidence type="ECO:0000256" key="2">
    <source>
        <dbReference type="ARBA" id="ARBA00022723"/>
    </source>
</evidence>
<dbReference type="Proteomes" id="UP000033188">
    <property type="component" value="Chromosome 1"/>
</dbReference>
<dbReference type="GeneID" id="24563087"/>
<dbReference type="PANTHER" id="PTHR10293:SF16">
    <property type="entry name" value="GLUTAREDOXIN-RELATED PROTEIN 5, MITOCHONDRIAL"/>
    <property type="match status" value="1"/>
</dbReference>
<keyword evidence="10" id="KW-1185">Reference proteome</keyword>
<gene>
    <name evidence="9" type="ORF">BBBOND_0108440</name>
</gene>
<dbReference type="InterPro" id="IPR002109">
    <property type="entry name" value="Glutaredoxin"/>
</dbReference>
<dbReference type="Pfam" id="PF00462">
    <property type="entry name" value="Glutaredoxin"/>
    <property type="match status" value="1"/>
</dbReference>
<dbReference type="CDD" id="cd03028">
    <property type="entry name" value="GRX_PICOT_like"/>
    <property type="match status" value="1"/>
</dbReference>
<dbReference type="InterPro" id="IPR036249">
    <property type="entry name" value="Thioredoxin-like_sf"/>
</dbReference>
<keyword evidence="1" id="KW-0001">2Fe-2S</keyword>
<keyword evidence="5" id="KW-0676">Redox-active center</keyword>
<feature type="domain" description="Glutaredoxin" evidence="8">
    <location>
        <begin position="120"/>
        <end position="185"/>
    </location>
</feature>
<protein>
    <submittedName>
        <fullName evidence="9">GLUTAREDOXIN, putative</fullName>
    </submittedName>
</protein>
<keyword evidence="4" id="KW-0411">Iron-sulfur</keyword>
<evidence type="ECO:0000256" key="7">
    <source>
        <dbReference type="SAM" id="SignalP"/>
    </source>
</evidence>
<evidence type="ECO:0000256" key="3">
    <source>
        <dbReference type="ARBA" id="ARBA00023004"/>
    </source>
</evidence>
<organism evidence="9 10">
    <name type="scientific">Babesia bigemina</name>
    <dbReference type="NCBI Taxonomy" id="5866"/>
    <lineage>
        <taxon>Eukaryota</taxon>
        <taxon>Sar</taxon>
        <taxon>Alveolata</taxon>
        <taxon>Apicomplexa</taxon>
        <taxon>Aconoidasida</taxon>
        <taxon>Piroplasmida</taxon>
        <taxon>Babesiidae</taxon>
        <taxon>Babesia</taxon>
    </lineage>
</organism>
<dbReference type="STRING" id="5866.A0A061D150"/>
<dbReference type="SUPFAM" id="SSF52833">
    <property type="entry name" value="Thioredoxin-like"/>
    <property type="match status" value="1"/>
</dbReference>
<dbReference type="GO" id="GO:0046872">
    <property type="term" value="F:metal ion binding"/>
    <property type="evidence" value="ECO:0007669"/>
    <property type="project" value="UniProtKB-KW"/>
</dbReference>
<evidence type="ECO:0000256" key="1">
    <source>
        <dbReference type="ARBA" id="ARBA00022714"/>
    </source>
</evidence>
<dbReference type="OrthoDB" id="415696at2759"/>
<accession>A0A061D150</accession>
<dbReference type="GO" id="GO:0005739">
    <property type="term" value="C:mitochondrion"/>
    <property type="evidence" value="ECO:0007669"/>
    <property type="project" value="UniProtKB-ARBA"/>
</dbReference>
<dbReference type="PROSITE" id="PS51354">
    <property type="entry name" value="GLUTAREDOXIN_2"/>
    <property type="match status" value="1"/>
</dbReference>
<feature type="region of interest" description="Disordered" evidence="6">
    <location>
        <begin position="53"/>
        <end position="72"/>
    </location>
</feature>
<dbReference type="AlphaFoldDB" id="A0A061D150"/>
<keyword evidence="7" id="KW-0732">Signal</keyword>
<proteinExistence type="predicted"/>
<dbReference type="RefSeq" id="XP_012766732.1">
    <property type="nucleotide sequence ID" value="XM_012911278.1"/>
</dbReference>
<evidence type="ECO:0000256" key="5">
    <source>
        <dbReference type="ARBA" id="ARBA00023284"/>
    </source>
</evidence>
<evidence type="ECO:0000256" key="4">
    <source>
        <dbReference type="ARBA" id="ARBA00023014"/>
    </source>
</evidence>
<evidence type="ECO:0000256" key="6">
    <source>
        <dbReference type="SAM" id="MobiDB-lite"/>
    </source>
</evidence>
<dbReference type="GO" id="GO:0051537">
    <property type="term" value="F:2 iron, 2 sulfur cluster binding"/>
    <property type="evidence" value="ECO:0007669"/>
    <property type="project" value="UniProtKB-KW"/>
</dbReference>
<dbReference type="KEGG" id="bbig:BBBOND_0108440"/>
<dbReference type="PANTHER" id="PTHR10293">
    <property type="entry name" value="GLUTAREDOXIN FAMILY MEMBER"/>
    <property type="match status" value="1"/>
</dbReference>
<dbReference type="InterPro" id="IPR033658">
    <property type="entry name" value="GRX_PICOT-like"/>
</dbReference>
<dbReference type="InterPro" id="IPR004480">
    <property type="entry name" value="Monothiol_GRX-rel"/>
</dbReference>
<name>A0A061D150_BABBI</name>
<evidence type="ECO:0000313" key="9">
    <source>
        <dbReference type="EMBL" id="CDR94546.1"/>
    </source>
</evidence>
<feature type="chain" id="PRO_5001595342" evidence="7">
    <location>
        <begin position="17"/>
        <end position="206"/>
    </location>
</feature>
<feature type="signal peptide" evidence="7">
    <location>
        <begin position="1"/>
        <end position="16"/>
    </location>
</feature>
<keyword evidence="3" id="KW-0408">Iron</keyword>
<reference evidence="10" key="1">
    <citation type="journal article" date="2014" name="Nucleic Acids Res.">
        <title>The evolutionary dynamics of variant antigen genes in Babesia reveal a history of genomic innovation underlying host-parasite interaction.</title>
        <authorList>
            <person name="Jackson A.P."/>
            <person name="Otto T.D."/>
            <person name="Darby A."/>
            <person name="Ramaprasad A."/>
            <person name="Xia D."/>
            <person name="Echaide I.E."/>
            <person name="Farber M."/>
            <person name="Gahlot S."/>
            <person name="Gamble J."/>
            <person name="Gupta D."/>
            <person name="Gupta Y."/>
            <person name="Jackson L."/>
            <person name="Malandrin L."/>
            <person name="Malas T.B."/>
            <person name="Moussa E."/>
            <person name="Nair M."/>
            <person name="Reid A.J."/>
            <person name="Sanders M."/>
            <person name="Sharma J."/>
            <person name="Tracey A."/>
            <person name="Quail M.A."/>
            <person name="Weir W."/>
            <person name="Wastling J.M."/>
            <person name="Hall N."/>
            <person name="Willadsen P."/>
            <person name="Lingelbach K."/>
            <person name="Shiels B."/>
            <person name="Tait A."/>
            <person name="Berriman M."/>
            <person name="Allred D.R."/>
            <person name="Pain A."/>
        </authorList>
    </citation>
    <scope>NUCLEOTIDE SEQUENCE [LARGE SCALE GENOMIC DNA]</scope>
    <source>
        <strain evidence="10">Bond</strain>
    </source>
</reference>